<dbReference type="GO" id="GO:0010508">
    <property type="term" value="P:positive regulation of autophagy"/>
    <property type="evidence" value="ECO:0007669"/>
    <property type="project" value="TreeGrafter"/>
</dbReference>
<keyword evidence="2 5" id="KW-0547">Nucleotide-binding</keyword>
<keyword evidence="3" id="KW-0418">Kinase</keyword>
<feature type="binding site" evidence="5">
    <location>
        <position position="44"/>
    </location>
    <ligand>
        <name>ATP</name>
        <dbReference type="ChEBI" id="CHEBI:30616"/>
    </ligand>
</feature>
<dbReference type="GO" id="GO:0034045">
    <property type="term" value="C:phagophore assembly site membrane"/>
    <property type="evidence" value="ECO:0007669"/>
    <property type="project" value="TreeGrafter"/>
</dbReference>
<dbReference type="GO" id="GO:0005829">
    <property type="term" value="C:cytosol"/>
    <property type="evidence" value="ECO:0007669"/>
    <property type="project" value="TreeGrafter"/>
</dbReference>
<keyword evidence="4 5" id="KW-0067">ATP-binding</keyword>
<evidence type="ECO:0000256" key="2">
    <source>
        <dbReference type="ARBA" id="ARBA00022741"/>
    </source>
</evidence>
<evidence type="ECO:0000256" key="1">
    <source>
        <dbReference type="ARBA" id="ARBA00022679"/>
    </source>
</evidence>
<evidence type="ECO:0000256" key="5">
    <source>
        <dbReference type="PROSITE-ProRule" id="PRU10141"/>
    </source>
</evidence>
<name>T1GB72_MEGSC</name>
<dbReference type="GO" id="GO:0000422">
    <property type="term" value="P:autophagy of mitochondrion"/>
    <property type="evidence" value="ECO:0007669"/>
    <property type="project" value="TreeGrafter"/>
</dbReference>
<dbReference type="OMA" id="HREAHYP"/>
<dbReference type="GO" id="GO:0042594">
    <property type="term" value="P:response to starvation"/>
    <property type="evidence" value="ECO:0007669"/>
    <property type="project" value="TreeGrafter"/>
</dbReference>
<dbReference type="InterPro" id="IPR045269">
    <property type="entry name" value="Atg1-like"/>
</dbReference>
<dbReference type="GO" id="GO:0005524">
    <property type="term" value="F:ATP binding"/>
    <property type="evidence" value="ECO:0007669"/>
    <property type="project" value="UniProtKB-UniRule"/>
</dbReference>
<proteinExistence type="predicted"/>
<feature type="domain" description="Protein kinase" evidence="6">
    <location>
        <begin position="9"/>
        <end position="96"/>
    </location>
</feature>
<sequence>MTIVGEYEYNTKNMLGHGAFAVVYKGRHRKKPNLQVAIKSIAKKGLIKTQNLLGKEIKILKELTELHHENVVALLDCNETADCVNLVMEYCNGTKD</sequence>
<protein>
    <recommendedName>
        <fullName evidence="6">Protein kinase domain-containing protein</fullName>
    </recommendedName>
</protein>
<dbReference type="GO" id="GO:0005776">
    <property type="term" value="C:autophagosome"/>
    <property type="evidence" value="ECO:0007669"/>
    <property type="project" value="TreeGrafter"/>
</dbReference>
<dbReference type="InterPro" id="IPR000719">
    <property type="entry name" value="Prot_kinase_dom"/>
</dbReference>
<dbReference type="InterPro" id="IPR017441">
    <property type="entry name" value="Protein_kinase_ATP_BS"/>
</dbReference>
<dbReference type="GO" id="GO:0000045">
    <property type="term" value="P:autophagosome assembly"/>
    <property type="evidence" value="ECO:0007669"/>
    <property type="project" value="TreeGrafter"/>
</dbReference>
<keyword evidence="1" id="KW-0808">Transferase</keyword>
<evidence type="ECO:0000256" key="3">
    <source>
        <dbReference type="ARBA" id="ARBA00022777"/>
    </source>
</evidence>
<dbReference type="Proteomes" id="UP000015102">
    <property type="component" value="Unassembled WGS sequence"/>
</dbReference>
<accession>T1GB72</accession>
<dbReference type="Gene3D" id="3.30.200.20">
    <property type="entry name" value="Phosphorylase Kinase, domain 1"/>
    <property type="match status" value="1"/>
</dbReference>
<dbReference type="AlphaFoldDB" id="T1GB72"/>
<evidence type="ECO:0000313" key="7">
    <source>
        <dbReference type="EnsemblMetazoa" id="MESCA000494-PA"/>
    </source>
</evidence>
<dbReference type="PROSITE" id="PS00107">
    <property type="entry name" value="PROTEIN_KINASE_ATP"/>
    <property type="match status" value="1"/>
</dbReference>
<dbReference type="STRING" id="36166.T1GB72"/>
<evidence type="ECO:0000259" key="6">
    <source>
        <dbReference type="PROSITE" id="PS50011"/>
    </source>
</evidence>
<reference evidence="8" key="1">
    <citation type="submission" date="2013-02" db="EMBL/GenBank/DDBJ databases">
        <authorList>
            <person name="Hughes D."/>
        </authorList>
    </citation>
    <scope>NUCLEOTIDE SEQUENCE</scope>
    <source>
        <strain>Durham</strain>
        <strain evidence="8">NC isolate 2 -- Noor lab</strain>
    </source>
</reference>
<dbReference type="GO" id="GO:0048675">
    <property type="term" value="P:axon extension"/>
    <property type="evidence" value="ECO:0007669"/>
    <property type="project" value="TreeGrafter"/>
</dbReference>
<dbReference type="GO" id="GO:0004674">
    <property type="term" value="F:protein serine/threonine kinase activity"/>
    <property type="evidence" value="ECO:0007669"/>
    <property type="project" value="InterPro"/>
</dbReference>
<dbReference type="HOGENOM" id="CLU_162882_0_0_1"/>
<evidence type="ECO:0000313" key="8">
    <source>
        <dbReference type="Proteomes" id="UP000015102"/>
    </source>
</evidence>
<dbReference type="GO" id="GO:0061709">
    <property type="term" value="P:reticulophagy"/>
    <property type="evidence" value="ECO:0007669"/>
    <property type="project" value="TreeGrafter"/>
</dbReference>
<dbReference type="SUPFAM" id="SSF56112">
    <property type="entry name" value="Protein kinase-like (PK-like)"/>
    <property type="match status" value="1"/>
</dbReference>
<evidence type="ECO:0000256" key="4">
    <source>
        <dbReference type="ARBA" id="ARBA00022840"/>
    </source>
</evidence>
<dbReference type="PROSITE" id="PS50011">
    <property type="entry name" value="PROTEIN_KINASE_DOM"/>
    <property type="match status" value="1"/>
</dbReference>
<dbReference type="Pfam" id="PF00069">
    <property type="entry name" value="Pkinase"/>
    <property type="match status" value="1"/>
</dbReference>
<dbReference type="EnsemblMetazoa" id="MESCA000494-RA">
    <property type="protein sequence ID" value="MESCA000494-PA"/>
    <property type="gene ID" value="MESCA000494"/>
</dbReference>
<reference evidence="7" key="2">
    <citation type="submission" date="2015-06" db="UniProtKB">
        <authorList>
            <consortium name="EnsemblMetazoa"/>
        </authorList>
    </citation>
    <scope>IDENTIFICATION</scope>
</reference>
<organism evidence="7 8">
    <name type="scientific">Megaselia scalaris</name>
    <name type="common">Humpbacked fly</name>
    <name type="synonym">Phora scalaris</name>
    <dbReference type="NCBI Taxonomy" id="36166"/>
    <lineage>
        <taxon>Eukaryota</taxon>
        <taxon>Metazoa</taxon>
        <taxon>Ecdysozoa</taxon>
        <taxon>Arthropoda</taxon>
        <taxon>Hexapoda</taxon>
        <taxon>Insecta</taxon>
        <taxon>Pterygota</taxon>
        <taxon>Neoptera</taxon>
        <taxon>Endopterygota</taxon>
        <taxon>Diptera</taxon>
        <taxon>Brachycera</taxon>
        <taxon>Muscomorpha</taxon>
        <taxon>Platypezoidea</taxon>
        <taxon>Phoridae</taxon>
        <taxon>Megaseliini</taxon>
        <taxon>Megaselia</taxon>
    </lineage>
</organism>
<keyword evidence="8" id="KW-1185">Reference proteome</keyword>
<dbReference type="PANTHER" id="PTHR24348:SF22">
    <property type="entry name" value="NON-SPECIFIC SERINE_THREONINE PROTEIN KINASE"/>
    <property type="match status" value="1"/>
</dbReference>
<dbReference type="InterPro" id="IPR011009">
    <property type="entry name" value="Kinase-like_dom_sf"/>
</dbReference>
<dbReference type="EMBL" id="CAQQ02043342">
    <property type="status" value="NOT_ANNOTATED_CDS"/>
    <property type="molecule type" value="Genomic_DNA"/>
</dbReference>
<dbReference type="FunFam" id="3.30.200.20:FF:000149">
    <property type="entry name" value="serine/threonine-protein kinase unc-51 isoform X1"/>
    <property type="match status" value="1"/>
</dbReference>
<dbReference type="GO" id="GO:0034727">
    <property type="term" value="P:piecemeal microautophagy of the nucleus"/>
    <property type="evidence" value="ECO:0007669"/>
    <property type="project" value="TreeGrafter"/>
</dbReference>
<dbReference type="PANTHER" id="PTHR24348">
    <property type="entry name" value="SERINE/THREONINE-PROTEIN KINASE UNC-51-RELATED"/>
    <property type="match status" value="1"/>
</dbReference>